<keyword evidence="3" id="KW-1185">Reference proteome</keyword>
<gene>
    <name evidence="2" type="ORF">IE331_06305</name>
</gene>
<name>A0A927PYY8_9ACTN</name>
<dbReference type="Proteomes" id="UP000616839">
    <property type="component" value="Unassembled WGS sequence"/>
</dbReference>
<evidence type="ECO:0008006" key="4">
    <source>
        <dbReference type="Google" id="ProtNLM"/>
    </source>
</evidence>
<evidence type="ECO:0000313" key="3">
    <source>
        <dbReference type="Proteomes" id="UP000616839"/>
    </source>
</evidence>
<proteinExistence type="predicted"/>
<feature type="transmembrane region" description="Helical" evidence="1">
    <location>
        <begin position="60"/>
        <end position="80"/>
    </location>
</feature>
<keyword evidence="1" id="KW-0812">Transmembrane</keyword>
<evidence type="ECO:0000313" key="2">
    <source>
        <dbReference type="EMBL" id="MBD8869233.1"/>
    </source>
</evidence>
<comment type="caution">
    <text evidence="2">The sequence shown here is derived from an EMBL/GenBank/DDBJ whole genome shotgun (WGS) entry which is preliminary data.</text>
</comment>
<evidence type="ECO:0000256" key="1">
    <source>
        <dbReference type="SAM" id="Phobius"/>
    </source>
</evidence>
<dbReference type="RefSeq" id="WP_192141498.1">
    <property type="nucleotide sequence ID" value="NZ_JACYXZ010000001.1"/>
</dbReference>
<reference evidence="2" key="1">
    <citation type="submission" date="2020-09" db="EMBL/GenBank/DDBJ databases">
        <title>Nocardioides sp. strain MJB4 16S ribosomal RNA gene Genome sequencing and assembly.</title>
        <authorList>
            <person name="Kim I."/>
        </authorList>
    </citation>
    <scope>NUCLEOTIDE SEQUENCE</scope>
    <source>
        <strain evidence="2">MJB4</strain>
    </source>
</reference>
<accession>A0A927PYY8</accession>
<feature type="transmembrane region" description="Helical" evidence="1">
    <location>
        <begin position="12"/>
        <end position="30"/>
    </location>
</feature>
<feature type="transmembrane region" description="Helical" evidence="1">
    <location>
        <begin position="137"/>
        <end position="157"/>
    </location>
</feature>
<keyword evidence="1" id="KW-1133">Transmembrane helix</keyword>
<dbReference type="EMBL" id="JACYXZ010000001">
    <property type="protein sequence ID" value="MBD8869233.1"/>
    <property type="molecule type" value="Genomic_DNA"/>
</dbReference>
<dbReference type="InterPro" id="IPR036259">
    <property type="entry name" value="MFS_trans_sf"/>
</dbReference>
<dbReference type="SUPFAM" id="SSF103473">
    <property type="entry name" value="MFS general substrate transporter"/>
    <property type="match status" value="1"/>
</dbReference>
<protein>
    <recommendedName>
        <fullName evidence="4">DUF2567 domain-containing protein</fullName>
    </recommendedName>
</protein>
<organism evidence="2 3">
    <name type="scientific">Nocardioides donggukensis</name>
    <dbReference type="NCBI Taxonomy" id="2774019"/>
    <lineage>
        <taxon>Bacteria</taxon>
        <taxon>Bacillati</taxon>
        <taxon>Actinomycetota</taxon>
        <taxon>Actinomycetes</taxon>
        <taxon>Propionibacteriales</taxon>
        <taxon>Nocardioidaceae</taxon>
        <taxon>Nocardioides</taxon>
    </lineage>
</organism>
<keyword evidence="1" id="KW-0472">Membrane</keyword>
<dbReference type="AlphaFoldDB" id="A0A927PYY8"/>
<sequence>MASDRLARGRDAVLVVLGFTVAGALCGWLWHALWAPAPTGVVVGETAYFPPDQEFAGTGLYMLIAVLAGLVLGGVATFLLERDEVVTLAATVLGAVAAGAVMALVGHLLGPESVAEAIARTADYEEVRSDLRVGTPAAYAAFPGGALMGAVLVLVTFTRHTHAGEPTGVGSASHQA</sequence>
<feature type="transmembrane region" description="Helical" evidence="1">
    <location>
        <begin position="87"/>
        <end position="109"/>
    </location>
</feature>